<reference evidence="3" key="1">
    <citation type="journal article" date="2012" name="PLoS ONE">
        <title>Gene sets for utilization of primary and secondary nutrition supplies in the distal gut of endangered iberian lynx.</title>
        <authorList>
            <person name="Alcaide M."/>
            <person name="Messina E."/>
            <person name="Richter M."/>
            <person name="Bargiela R."/>
            <person name="Peplies J."/>
            <person name="Huws S.A."/>
            <person name="Newbold C.J."/>
            <person name="Golyshin P.N."/>
            <person name="Simon M.A."/>
            <person name="Lopez G."/>
            <person name="Yakimov M.M."/>
            <person name="Ferrer M."/>
        </authorList>
    </citation>
    <scope>NUCLEOTIDE SEQUENCE</scope>
</reference>
<organism evidence="3">
    <name type="scientific">gut metagenome</name>
    <dbReference type="NCBI Taxonomy" id="749906"/>
    <lineage>
        <taxon>unclassified sequences</taxon>
        <taxon>metagenomes</taxon>
        <taxon>organismal metagenomes</taxon>
    </lineage>
</organism>
<dbReference type="EMBL" id="AMCI01008903">
    <property type="protein sequence ID" value="EJW90328.1"/>
    <property type="molecule type" value="Genomic_DNA"/>
</dbReference>
<comment type="caution">
    <text evidence="3">The sequence shown here is derived from an EMBL/GenBank/DDBJ whole genome shotgun (WGS) entry which is preliminary data.</text>
</comment>
<dbReference type="InterPro" id="IPR050330">
    <property type="entry name" value="Bact_OuterMem_StrucFunc"/>
</dbReference>
<keyword evidence="3" id="KW-0966">Cell projection</keyword>
<evidence type="ECO:0000313" key="3">
    <source>
        <dbReference type="EMBL" id="EJW90328.1"/>
    </source>
</evidence>
<feature type="coiled-coil region" evidence="1">
    <location>
        <begin position="43"/>
        <end position="105"/>
    </location>
</feature>
<dbReference type="SUPFAM" id="SSF103088">
    <property type="entry name" value="OmpA-like"/>
    <property type="match status" value="1"/>
</dbReference>
<dbReference type="PANTHER" id="PTHR30329:SF21">
    <property type="entry name" value="LIPOPROTEIN YIAD-RELATED"/>
    <property type="match status" value="1"/>
</dbReference>
<proteinExistence type="predicted"/>
<dbReference type="AlphaFoldDB" id="J9F789"/>
<evidence type="ECO:0000259" key="2">
    <source>
        <dbReference type="PROSITE" id="PS51123"/>
    </source>
</evidence>
<feature type="domain" description="OmpA-like" evidence="2">
    <location>
        <begin position="170"/>
        <end position="292"/>
    </location>
</feature>
<dbReference type="PROSITE" id="PS51123">
    <property type="entry name" value="OMPA_2"/>
    <property type="match status" value="1"/>
</dbReference>
<dbReference type="PANTHER" id="PTHR30329">
    <property type="entry name" value="STATOR ELEMENT OF FLAGELLAR MOTOR COMPLEX"/>
    <property type="match status" value="1"/>
</dbReference>
<dbReference type="InterPro" id="IPR006665">
    <property type="entry name" value="OmpA-like"/>
</dbReference>
<name>J9F789_9ZZZZ</name>
<keyword evidence="1" id="KW-0175">Coiled coil</keyword>
<evidence type="ECO:0000256" key="1">
    <source>
        <dbReference type="SAM" id="Coils"/>
    </source>
</evidence>
<protein>
    <submittedName>
        <fullName evidence="3">Flagellar motor protein MotB</fullName>
    </submittedName>
</protein>
<keyword evidence="3" id="KW-0282">Flagellum</keyword>
<gene>
    <name evidence="3" type="ORF">EVA_21566</name>
</gene>
<dbReference type="Pfam" id="PF00691">
    <property type="entry name" value="OmpA"/>
    <property type="match status" value="1"/>
</dbReference>
<dbReference type="Gene3D" id="3.30.1330.60">
    <property type="entry name" value="OmpA-like domain"/>
    <property type="match status" value="1"/>
</dbReference>
<dbReference type="InterPro" id="IPR036737">
    <property type="entry name" value="OmpA-like_sf"/>
</dbReference>
<dbReference type="CDD" id="cd07185">
    <property type="entry name" value="OmpA_C-like"/>
    <property type="match status" value="1"/>
</dbReference>
<sequence>MPNLRRKNQHNLFISYRIMKRISLVLPLALTVLMGSCVSKKKVADIVANYEKLKTEHADLQTKFNENRISLAECNSNSKSLADRLADEQRRNQEMRDSYSKLQSSYQDNVQAGNVNISKLVDEINASNKFIKQLVDAKSKSDSLNQALTNKLTRSLTREEMNDVDVQVLKGVVYISLADNMLYKSGSYEIGDRAGETLEKIAKIIADYKDYDVLVEGNTDNVPISQKNIRNNWDLSTLRASSVVQALQNQYGVDPKRLTAAGRGEYNPVASNATPKGKQRNRRTQIIITPKLDQFMDLIDEAPEQQQAAPAQ</sequence>
<keyword evidence="3" id="KW-0969">Cilium</keyword>
<accession>J9F789</accession>